<reference evidence="2" key="1">
    <citation type="submission" date="2020-10" db="EMBL/GenBank/DDBJ databases">
        <title>Microbiome of the Black Sea water column analyzed by genome centric metagenomics.</title>
        <authorList>
            <person name="Cabello-Yeves P.J."/>
            <person name="Callieri C."/>
            <person name="Picazo A."/>
            <person name="Mehrshad M."/>
            <person name="Haro-Moreno J.M."/>
            <person name="Roda-Garcia J."/>
            <person name="Dzembekova N."/>
            <person name="Slabakova V."/>
            <person name="Slabakova N."/>
            <person name="Moncheva S."/>
            <person name="Rodriguez-Valera F."/>
        </authorList>
    </citation>
    <scope>NUCLEOTIDE SEQUENCE</scope>
    <source>
        <strain evidence="2">BS307-5m-G5</strain>
    </source>
</reference>
<evidence type="ECO:0000313" key="2">
    <source>
        <dbReference type="EMBL" id="MBL6761356.1"/>
    </source>
</evidence>
<name>A0A937HEM2_9PROT</name>
<sequence>MAVAQWAYVISLLAGGMVLAAMAALRLALVDYKLPVLMILIASLMAFIALLMTVGALVFGQVSQLNLQRVIIALVLSAGIFVPVFMAGRALEGIPLVNDIMTDTDNPPQYAVAPTVRKSFDNSLELSAAALEKHREHYGDMVPLMLDGAPATHFDTVEALVRDRGWKVLSADKEKGTVEATVITPLFGFKDDVIIRLSEAGDKTRVDMRSASRQGRSDYRVNATRINDFFEDLSN</sequence>
<dbReference type="Pfam" id="PF07386">
    <property type="entry name" value="DUF1499"/>
    <property type="match status" value="1"/>
</dbReference>
<evidence type="ECO:0000256" key="1">
    <source>
        <dbReference type="SAM" id="Phobius"/>
    </source>
</evidence>
<comment type="caution">
    <text evidence="2">The sequence shown here is derived from an EMBL/GenBank/DDBJ whole genome shotgun (WGS) entry which is preliminary data.</text>
</comment>
<organism evidence="2 3">
    <name type="scientific">PS1 clade bacterium</name>
    <dbReference type="NCBI Taxonomy" id="2175152"/>
    <lineage>
        <taxon>Bacteria</taxon>
        <taxon>Pseudomonadati</taxon>
        <taxon>Pseudomonadota</taxon>
        <taxon>Alphaproteobacteria</taxon>
        <taxon>PS1 clade</taxon>
    </lineage>
</organism>
<accession>A0A937HEM2</accession>
<evidence type="ECO:0000313" key="3">
    <source>
        <dbReference type="Proteomes" id="UP000785783"/>
    </source>
</evidence>
<dbReference type="AlphaFoldDB" id="A0A937HEM2"/>
<feature type="transmembrane region" description="Helical" evidence="1">
    <location>
        <begin position="36"/>
        <end position="59"/>
    </location>
</feature>
<dbReference type="Proteomes" id="UP000785783">
    <property type="component" value="Unassembled WGS sequence"/>
</dbReference>
<feature type="transmembrane region" description="Helical" evidence="1">
    <location>
        <begin position="6"/>
        <end position="29"/>
    </location>
</feature>
<keyword evidence="1" id="KW-0472">Membrane</keyword>
<keyword evidence="1" id="KW-1133">Transmembrane helix</keyword>
<feature type="transmembrane region" description="Helical" evidence="1">
    <location>
        <begin position="71"/>
        <end position="91"/>
    </location>
</feature>
<dbReference type="EMBL" id="JADHOK010000009">
    <property type="protein sequence ID" value="MBL6761356.1"/>
    <property type="molecule type" value="Genomic_DNA"/>
</dbReference>
<keyword evidence="1" id="KW-0812">Transmembrane</keyword>
<proteinExistence type="predicted"/>
<protein>
    <submittedName>
        <fullName evidence="2">DUF1499 domain-containing protein</fullName>
    </submittedName>
</protein>
<gene>
    <name evidence="2" type="ORF">ISQ19_01505</name>
</gene>
<dbReference type="InterPro" id="IPR010865">
    <property type="entry name" value="DUF1499"/>
</dbReference>